<feature type="domain" description="OmpR/PhoB-type" evidence="11">
    <location>
        <begin position="130"/>
        <end position="229"/>
    </location>
</feature>
<keyword evidence="4" id="KW-0805">Transcription regulation</keyword>
<dbReference type="GO" id="GO:0032993">
    <property type="term" value="C:protein-DNA complex"/>
    <property type="evidence" value="ECO:0007669"/>
    <property type="project" value="TreeGrafter"/>
</dbReference>
<dbReference type="Pfam" id="PF00486">
    <property type="entry name" value="Trans_reg_C"/>
    <property type="match status" value="1"/>
</dbReference>
<dbReference type="RefSeq" id="WP_058722640.1">
    <property type="nucleotide sequence ID" value="NZ_LMUA01000001.1"/>
</dbReference>
<keyword evidence="3" id="KW-0902">Two-component regulatory system</keyword>
<dbReference type="CDD" id="cd00383">
    <property type="entry name" value="trans_reg_C"/>
    <property type="match status" value="1"/>
</dbReference>
<feature type="DNA-binding region" description="OmpR/PhoB-type" evidence="9">
    <location>
        <begin position="130"/>
        <end position="229"/>
    </location>
</feature>
<dbReference type="GO" id="GO:0006355">
    <property type="term" value="P:regulation of DNA-templated transcription"/>
    <property type="evidence" value="ECO:0007669"/>
    <property type="project" value="InterPro"/>
</dbReference>
<evidence type="ECO:0000256" key="4">
    <source>
        <dbReference type="ARBA" id="ARBA00023015"/>
    </source>
</evidence>
<dbReference type="Gene3D" id="1.10.10.10">
    <property type="entry name" value="Winged helix-like DNA-binding domain superfamily/Winged helix DNA-binding domain"/>
    <property type="match status" value="1"/>
</dbReference>
<keyword evidence="2 8" id="KW-0597">Phosphoprotein</keyword>
<evidence type="ECO:0000256" key="6">
    <source>
        <dbReference type="ARBA" id="ARBA00023163"/>
    </source>
</evidence>
<evidence type="ECO:0000256" key="8">
    <source>
        <dbReference type="PROSITE-ProRule" id="PRU00169"/>
    </source>
</evidence>
<comment type="function">
    <text evidence="7">May play the central regulatory role in sporulation. It may be an element of the effector pathway responsible for the activation of sporulation genes in response to nutritional stress. Spo0A may act in concert with spo0H (a sigma factor) to control the expression of some genes that are critical to the sporulation process.</text>
</comment>
<dbReference type="InterPro" id="IPR011006">
    <property type="entry name" value="CheY-like_superfamily"/>
</dbReference>
<dbReference type="SUPFAM" id="SSF46894">
    <property type="entry name" value="C-terminal effector domain of the bipartite response regulators"/>
    <property type="match status" value="1"/>
</dbReference>
<name>A0A0W7TVX0_9FIRM</name>
<evidence type="ECO:0000259" key="11">
    <source>
        <dbReference type="PROSITE" id="PS51755"/>
    </source>
</evidence>
<proteinExistence type="predicted"/>
<dbReference type="Proteomes" id="UP000053433">
    <property type="component" value="Unassembled WGS sequence"/>
</dbReference>
<dbReference type="SMART" id="SM00448">
    <property type="entry name" value="REC"/>
    <property type="match status" value="1"/>
</dbReference>
<evidence type="ECO:0000256" key="1">
    <source>
        <dbReference type="ARBA" id="ARBA00018672"/>
    </source>
</evidence>
<gene>
    <name evidence="12" type="ORF">ASJ35_01295</name>
</gene>
<dbReference type="SMART" id="SM00862">
    <property type="entry name" value="Trans_reg_C"/>
    <property type="match status" value="1"/>
</dbReference>
<dbReference type="Gene3D" id="3.40.50.2300">
    <property type="match status" value="1"/>
</dbReference>
<comment type="caution">
    <text evidence="12">The sequence shown here is derived from an EMBL/GenBank/DDBJ whole genome shotgun (WGS) entry which is preliminary data.</text>
</comment>
<dbReference type="GO" id="GO:0000156">
    <property type="term" value="F:phosphorelay response regulator activity"/>
    <property type="evidence" value="ECO:0007669"/>
    <property type="project" value="TreeGrafter"/>
</dbReference>
<evidence type="ECO:0000259" key="10">
    <source>
        <dbReference type="PROSITE" id="PS50110"/>
    </source>
</evidence>
<evidence type="ECO:0000256" key="7">
    <source>
        <dbReference type="ARBA" id="ARBA00024867"/>
    </source>
</evidence>
<dbReference type="AlphaFoldDB" id="A0A0W7TVX0"/>
<evidence type="ECO:0000256" key="3">
    <source>
        <dbReference type="ARBA" id="ARBA00023012"/>
    </source>
</evidence>
<organism evidence="12 13">
    <name type="scientific">Ruthenibacterium lactatiformans</name>
    <dbReference type="NCBI Taxonomy" id="1550024"/>
    <lineage>
        <taxon>Bacteria</taxon>
        <taxon>Bacillati</taxon>
        <taxon>Bacillota</taxon>
        <taxon>Clostridia</taxon>
        <taxon>Eubacteriales</taxon>
        <taxon>Oscillospiraceae</taxon>
        <taxon>Ruthenibacterium</taxon>
    </lineage>
</organism>
<dbReference type="PANTHER" id="PTHR48111">
    <property type="entry name" value="REGULATOR OF RPOS"/>
    <property type="match status" value="1"/>
</dbReference>
<protein>
    <recommendedName>
        <fullName evidence="1">Stage 0 sporulation protein A homolog</fullName>
    </recommendedName>
</protein>
<dbReference type="GO" id="GO:0000976">
    <property type="term" value="F:transcription cis-regulatory region binding"/>
    <property type="evidence" value="ECO:0007669"/>
    <property type="project" value="TreeGrafter"/>
</dbReference>
<dbReference type="InterPro" id="IPR001867">
    <property type="entry name" value="OmpR/PhoB-type_DNA-bd"/>
</dbReference>
<dbReference type="PROSITE" id="PS51755">
    <property type="entry name" value="OMPR_PHOB"/>
    <property type="match status" value="1"/>
</dbReference>
<evidence type="ECO:0000256" key="9">
    <source>
        <dbReference type="PROSITE-ProRule" id="PRU01091"/>
    </source>
</evidence>
<dbReference type="InterPro" id="IPR016032">
    <property type="entry name" value="Sig_transdc_resp-reg_C-effctor"/>
</dbReference>
<sequence length="234" mass="26594">MNKAILIINANMAAAQTIKHNLTSPNTEIICVSSMHDALQTFINTEFCLIILDAGISAEDDHKLLKAMRKARTTPILILSSQSCHVERLKVFQAGAHAYIGEPYSLEECLAQAQSLMELYCDLKPQREICYTLAFGKDLVIDPQTRQVLLNGRDLQFTRKEFDLLFCLASNPGQVFSREQLYEQVWDEHAAYNVDGVVKSQIRLLRQKLSATGREYIKNVWGVGYRFHNEPDDE</sequence>
<feature type="modified residue" description="4-aspartylphosphate" evidence="8">
    <location>
        <position position="53"/>
    </location>
</feature>
<accession>A0A0W7TVX0</accession>
<dbReference type="EMBL" id="LMUA01000001">
    <property type="protein sequence ID" value="KUE77939.1"/>
    <property type="molecule type" value="Genomic_DNA"/>
</dbReference>
<feature type="domain" description="Response regulatory" evidence="10">
    <location>
        <begin position="4"/>
        <end position="117"/>
    </location>
</feature>
<dbReference type="InterPro" id="IPR001789">
    <property type="entry name" value="Sig_transdc_resp-reg_receiver"/>
</dbReference>
<keyword evidence="6" id="KW-0804">Transcription</keyword>
<dbReference type="GO" id="GO:0005829">
    <property type="term" value="C:cytosol"/>
    <property type="evidence" value="ECO:0007669"/>
    <property type="project" value="TreeGrafter"/>
</dbReference>
<dbReference type="PANTHER" id="PTHR48111:SF1">
    <property type="entry name" value="TWO-COMPONENT RESPONSE REGULATOR ORR33"/>
    <property type="match status" value="1"/>
</dbReference>
<evidence type="ECO:0000313" key="13">
    <source>
        <dbReference type="Proteomes" id="UP000053433"/>
    </source>
</evidence>
<evidence type="ECO:0000256" key="5">
    <source>
        <dbReference type="ARBA" id="ARBA00023125"/>
    </source>
</evidence>
<evidence type="ECO:0000256" key="2">
    <source>
        <dbReference type="ARBA" id="ARBA00022553"/>
    </source>
</evidence>
<dbReference type="InterPro" id="IPR036388">
    <property type="entry name" value="WH-like_DNA-bd_sf"/>
</dbReference>
<dbReference type="FunFam" id="1.10.10.10:FF:000018">
    <property type="entry name" value="DNA-binding response regulator ResD"/>
    <property type="match status" value="1"/>
</dbReference>
<reference evidence="12 13" key="1">
    <citation type="submission" date="2015-10" db="EMBL/GenBank/DDBJ databases">
        <title>A novel member of the family Ruminococcaceae isolated from human faeces.</title>
        <authorList>
            <person name="Shkoporov A.N."/>
            <person name="Chaplin A.V."/>
            <person name="Motuzova O.V."/>
            <person name="Kafarskaia L.I."/>
            <person name="Efimov B.A."/>
        </authorList>
    </citation>
    <scope>NUCLEOTIDE SEQUENCE [LARGE SCALE GENOMIC DNA]</scope>
    <source>
        <strain evidence="12 13">668</strain>
    </source>
</reference>
<dbReference type="PROSITE" id="PS50110">
    <property type="entry name" value="RESPONSE_REGULATORY"/>
    <property type="match status" value="1"/>
</dbReference>
<dbReference type="InterPro" id="IPR039420">
    <property type="entry name" value="WalR-like"/>
</dbReference>
<dbReference type="Pfam" id="PF00072">
    <property type="entry name" value="Response_reg"/>
    <property type="match status" value="1"/>
</dbReference>
<evidence type="ECO:0000313" key="12">
    <source>
        <dbReference type="EMBL" id="KUE77939.1"/>
    </source>
</evidence>
<keyword evidence="5 9" id="KW-0238">DNA-binding</keyword>
<dbReference type="SUPFAM" id="SSF52172">
    <property type="entry name" value="CheY-like"/>
    <property type="match status" value="1"/>
</dbReference>